<dbReference type="SUPFAM" id="SSF46689">
    <property type="entry name" value="Homeodomain-like"/>
    <property type="match status" value="1"/>
</dbReference>
<evidence type="ECO:0000256" key="4">
    <source>
        <dbReference type="PROSITE-ProRule" id="PRU00335"/>
    </source>
</evidence>
<keyword evidence="7" id="KW-1185">Reference proteome</keyword>
<evidence type="ECO:0000313" key="7">
    <source>
        <dbReference type="Proteomes" id="UP000247591"/>
    </source>
</evidence>
<dbReference type="Gene3D" id="1.10.10.60">
    <property type="entry name" value="Homeodomain-like"/>
    <property type="match status" value="1"/>
</dbReference>
<dbReference type="Proteomes" id="UP000247591">
    <property type="component" value="Unassembled WGS sequence"/>
</dbReference>
<gene>
    <name evidence="6" type="ORF">DFR67_101254</name>
</gene>
<dbReference type="AlphaFoldDB" id="A0A318RW58"/>
<dbReference type="Pfam" id="PF13305">
    <property type="entry name" value="TetR_C_33"/>
    <property type="match status" value="1"/>
</dbReference>
<proteinExistence type="predicted"/>
<dbReference type="EMBL" id="QJSP01000001">
    <property type="protein sequence ID" value="PYE20863.1"/>
    <property type="molecule type" value="Genomic_DNA"/>
</dbReference>
<accession>A0A318RW58</accession>
<keyword evidence="2 4" id="KW-0238">DNA-binding</keyword>
<dbReference type="GO" id="GO:0003700">
    <property type="term" value="F:DNA-binding transcription factor activity"/>
    <property type="evidence" value="ECO:0007669"/>
    <property type="project" value="TreeGrafter"/>
</dbReference>
<evidence type="ECO:0000313" key="6">
    <source>
        <dbReference type="EMBL" id="PYE20863.1"/>
    </source>
</evidence>
<reference evidence="6 7" key="1">
    <citation type="submission" date="2018-06" db="EMBL/GenBank/DDBJ databases">
        <title>Genomic Encyclopedia of Type Strains, Phase IV (KMG-IV): sequencing the most valuable type-strain genomes for metagenomic binning, comparative biology and taxonomic classification.</title>
        <authorList>
            <person name="Goeker M."/>
        </authorList>
    </citation>
    <scope>NUCLEOTIDE SEQUENCE [LARGE SCALE GENOMIC DNA]</scope>
    <source>
        <strain evidence="6 7">DSM 45521</strain>
    </source>
</reference>
<evidence type="ECO:0000256" key="3">
    <source>
        <dbReference type="ARBA" id="ARBA00023163"/>
    </source>
</evidence>
<dbReference type="PANTHER" id="PTHR30055:SF234">
    <property type="entry name" value="HTH-TYPE TRANSCRIPTIONAL REGULATOR BETI"/>
    <property type="match status" value="1"/>
</dbReference>
<name>A0A318RW58_WILLI</name>
<protein>
    <submittedName>
        <fullName evidence="6">TetR family transcriptional regulator</fullName>
    </submittedName>
</protein>
<keyword evidence="3" id="KW-0804">Transcription</keyword>
<dbReference type="GO" id="GO:0000976">
    <property type="term" value="F:transcription cis-regulatory region binding"/>
    <property type="evidence" value="ECO:0007669"/>
    <property type="project" value="TreeGrafter"/>
</dbReference>
<feature type="domain" description="HTH tetR-type" evidence="5">
    <location>
        <begin position="4"/>
        <end position="64"/>
    </location>
</feature>
<keyword evidence="1" id="KW-0805">Transcription regulation</keyword>
<sequence length="190" mass="19755">MHTDAVGDRLVDEAMRIVADRGIAALSVREAASAAGTSTSAVYSLFGSKDGLARSVLVRAFESFTQAQVSGTQSGEASTDLAGMGVMYVAWALENPRLYELMFGQSVVGIAESPETKAASARAIAPLRDGVRRAIAAGIFRSAEVDTVVASLWSQVHGLTTLMLAGHFPEGADPGASAMAVIDGWRAARP</sequence>
<dbReference type="InterPro" id="IPR009057">
    <property type="entry name" value="Homeodomain-like_sf"/>
</dbReference>
<dbReference type="SUPFAM" id="SSF48498">
    <property type="entry name" value="Tetracyclin repressor-like, C-terminal domain"/>
    <property type="match status" value="1"/>
</dbReference>
<dbReference type="InterPro" id="IPR036271">
    <property type="entry name" value="Tet_transcr_reg_TetR-rel_C_sf"/>
</dbReference>
<evidence type="ECO:0000256" key="2">
    <source>
        <dbReference type="ARBA" id="ARBA00023125"/>
    </source>
</evidence>
<dbReference type="PANTHER" id="PTHR30055">
    <property type="entry name" value="HTH-TYPE TRANSCRIPTIONAL REGULATOR RUTR"/>
    <property type="match status" value="1"/>
</dbReference>
<dbReference type="Gene3D" id="1.10.357.10">
    <property type="entry name" value="Tetracycline Repressor, domain 2"/>
    <property type="match status" value="1"/>
</dbReference>
<feature type="DNA-binding region" description="H-T-H motif" evidence="4">
    <location>
        <begin position="27"/>
        <end position="46"/>
    </location>
</feature>
<comment type="caution">
    <text evidence="6">The sequence shown here is derived from an EMBL/GenBank/DDBJ whole genome shotgun (WGS) entry which is preliminary data.</text>
</comment>
<organism evidence="6 7">
    <name type="scientific">Williamsia limnetica</name>
    <dbReference type="NCBI Taxonomy" id="882452"/>
    <lineage>
        <taxon>Bacteria</taxon>
        <taxon>Bacillati</taxon>
        <taxon>Actinomycetota</taxon>
        <taxon>Actinomycetes</taxon>
        <taxon>Mycobacteriales</taxon>
        <taxon>Nocardiaceae</taxon>
        <taxon>Williamsia</taxon>
    </lineage>
</organism>
<dbReference type="InterPro" id="IPR025996">
    <property type="entry name" value="MT1864/Rv1816-like_C"/>
</dbReference>
<evidence type="ECO:0000256" key="1">
    <source>
        <dbReference type="ARBA" id="ARBA00023015"/>
    </source>
</evidence>
<dbReference type="PROSITE" id="PS50977">
    <property type="entry name" value="HTH_TETR_2"/>
    <property type="match status" value="1"/>
</dbReference>
<evidence type="ECO:0000259" key="5">
    <source>
        <dbReference type="PROSITE" id="PS50977"/>
    </source>
</evidence>
<dbReference type="InterPro" id="IPR050109">
    <property type="entry name" value="HTH-type_TetR-like_transc_reg"/>
</dbReference>
<dbReference type="InterPro" id="IPR001647">
    <property type="entry name" value="HTH_TetR"/>
</dbReference>
<dbReference type="Pfam" id="PF00440">
    <property type="entry name" value="TetR_N"/>
    <property type="match status" value="1"/>
</dbReference>